<dbReference type="InterPro" id="IPR045244">
    <property type="entry name" value="PGM"/>
</dbReference>
<dbReference type="EMBL" id="JAYMYR010000007">
    <property type="protein sequence ID" value="KAK7352727.1"/>
    <property type="molecule type" value="Genomic_DNA"/>
</dbReference>
<keyword evidence="4" id="KW-0413">Isomerase</keyword>
<dbReference type="InterPro" id="IPR016066">
    <property type="entry name" value="A-D-PHexomutase_CS"/>
</dbReference>
<evidence type="ECO:0000256" key="2">
    <source>
        <dbReference type="ARBA" id="ARBA00022723"/>
    </source>
</evidence>
<evidence type="ECO:0000259" key="5">
    <source>
        <dbReference type="Pfam" id="PF02878"/>
    </source>
</evidence>
<comment type="similarity">
    <text evidence="1">Belongs to the phosphohexose mutase family.</text>
</comment>
<dbReference type="Pfam" id="PF02878">
    <property type="entry name" value="PGM_PMM_I"/>
    <property type="match status" value="1"/>
</dbReference>
<keyword evidence="2" id="KW-0479">Metal-binding</keyword>
<evidence type="ECO:0000313" key="6">
    <source>
        <dbReference type="EMBL" id="KAK7352727.1"/>
    </source>
</evidence>
<dbReference type="GO" id="GO:0000287">
    <property type="term" value="F:magnesium ion binding"/>
    <property type="evidence" value="ECO:0007669"/>
    <property type="project" value="InterPro"/>
</dbReference>
<dbReference type="AlphaFoldDB" id="A0AAN9QYM7"/>
<evidence type="ECO:0000313" key="7">
    <source>
        <dbReference type="Proteomes" id="UP001374584"/>
    </source>
</evidence>
<dbReference type="Proteomes" id="UP001374584">
    <property type="component" value="Unassembled WGS sequence"/>
</dbReference>
<dbReference type="GO" id="GO:0005975">
    <property type="term" value="P:carbohydrate metabolic process"/>
    <property type="evidence" value="ECO:0007669"/>
    <property type="project" value="InterPro"/>
</dbReference>
<evidence type="ECO:0000256" key="3">
    <source>
        <dbReference type="ARBA" id="ARBA00022842"/>
    </source>
</evidence>
<dbReference type="SUPFAM" id="SSF53738">
    <property type="entry name" value="Phosphoglucomutase, first 3 domains"/>
    <property type="match status" value="1"/>
</dbReference>
<dbReference type="Gene3D" id="3.40.120.10">
    <property type="entry name" value="Alpha-D-Glucose-1,6-Bisphosphate, subunit A, domain 3"/>
    <property type="match status" value="1"/>
</dbReference>
<protein>
    <recommendedName>
        <fullName evidence="5">Alpha-D-phosphohexomutase alpha/beta/alpha domain-containing protein</fullName>
    </recommendedName>
</protein>
<dbReference type="PANTHER" id="PTHR22573">
    <property type="entry name" value="PHOSPHOHEXOMUTASE FAMILY MEMBER"/>
    <property type="match status" value="1"/>
</dbReference>
<feature type="domain" description="Alpha-D-phosphohexomutase alpha/beta/alpha" evidence="5">
    <location>
        <begin position="59"/>
        <end position="169"/>
    </location>
</feature>
<dbReference type="GO" id="GO:0005829">
    <property type="term" value="C:cytosol"/>
    <property type="evidence" value="ECO:0007669"/>
    <property type="project" value="TreeGrafter"/>
</dbReference>
<evidence type="ECO:0000256" key="1">
    <source>
        <dbReference type="ARBA" id="ARBA00010231"/>
    </source>
</evidence>
<gene>
    <name evidence="6" type="ORF">VNO80_18155</name>
</gene>
<keyword evidence="7" id="KW-1185">Reference proteome</keyword>
<accession>A0AAN9QYM7</accession>
<reference evidence="6 7" key="1">
    <citation type="submission" date="2024-01" db="EMBL/GenBank/DDBJ databases">
        <title>The genomes of 5 underutilized Papilionoideae crops provide insights into root nodulation and disease resistanc.</title>
        <authorList>
            <person name="Jiang F."/>
        </authorList>
    </citation>
    <scope>NUCLEOTIDE SEQUENCE [LARGE SCALE GENOMIC DNA]</scope>
    <source>
        <strain evidence="6">JINMINGXINNONG_FW02</strain>
        <tissue evidence="6">Leaves</tissue>
    </source>
</reference>
<name>A0AAN9QYM7_PHACN</name>
<dbReference type="InterPro" id="IPR016055">
    <property type="entry name" value="A-D-PHexomutase_a/b/a-I/II/III"/>
</dbReference>
<organism evidence="6 7">
    <name type="scientific">Phaseolus coccineus</name>
    <name type="common">Scarlet runner bean</name>
    <name type="synonym">Phaseolus multiflorus</name>
    <dbReference type="NCBI Taxonomy" id="3886"/>
    <lineage>
        <taxon>Eukaryota</taxon>
        <taxon>Viridiplantae</taxon>
        <taxon>Streptophyta</taxon>
        <taxon>Embryophyta</taxon>
        <taxon>Tracheophyta</taxon>
        <taxon>Spermatophyta</taxon>
        <taxon>Magnoliopsida</taxon>
        <taxon>eudicotyledons</taxon>
        <taxon>Gunneridae</taxon>
        <taxon>Pentapetalae</taxon>
        <taxon>rosids</taxon>
        <taxon>fabids</taxon>
        <taxon>Fabales</taxon>
        <taxon>Fabaceae</taxon>
        <taxon>Papilionoideae</taxon>
        <taxon>50 kb inversion clade</taxon>
        <taxon>NPAAA clade</taxon>
        <taxon>indigoferoid/millettioid clade</taxon>
        <taxon>Phaseoleae</taxon>
        <taxon>Phaseolus</taxon>
    </lineage>
</organism>
<evidence type="ECO:0000256" key="4">
    <source>
        <dbReference type="ARBA" id="ARBA00023235"/>
    </source>
</evidence>
<dbReference type="InterPro" id="IPR005844">
    <property type="entry name" value="A-D-PHexomutase_a/b/a-I"/>
</dbReference>
<sequence>MFLLPTLLKGLSDPNQHTNYSLDILLQITFVNLIDAPSLPLLVPIVHTGLRERSAALTDKKVRVVVSGDGRYFSKEAIQIITKMSAANGVSRVWIGQNGLLSTPALSTVIRERVGADMRSKATGAFILTASHNPGGPDEDFGIKYNMENGGSAPEGITNKIYEFSTTIKEFLIAAYLPDETAVLSPIHILVLYFGDDV</sequence>
<proteinExistence type="inferred from homology"/>
<keyword evidence="3" id="KW-0460">Magnesium</keyword>
<dbReference type="GO" id="GO:0004614">
    <property type="term" value="F:phosphoglucomutase activity"/>
    <property type="evidence" value="ECO:0007669"/>
    <property type="project" value="InterPro"/>
</dbReference>
<dbReference type="PANTHER" id="PTHR22573:SF2">
    <property type="entry name" value="PHOSPHOGLUCOMUTASE"/>
    <property type="match status" value="1"/>
</dbReference>
<comment type="caution">
    <text evidence="6">The sequence shown here is derived from an EMBL/GenBank/DDBJ whole genome shotgun (WGS) entry which is preliminary data.</text>
</comment>
<dbReference type="PROSITE" id="PS00710">
    <property type="entry name" value="PGM_PMM"/>
    <property type="match status" value="1"/>
</dbReference>